<dbReference type="Pfam" id="PF07396">
    <property type="entry name" value="Porin_O_P"/>
    <property type="match status" value="1"/>
</dbReference>
<feature type="compositionally biased region" description="Low complexity" evidence="1">
    <location>
        <begin position="37"/>
        <end position="46"/>
    </location>
</feature>
<evidence type="ECO:0000256" key="2">
    <source>
        <dbReference type="SAM" id="SignalP"/>
    </source>
</evidence>
<dbReference type="InterPro" id="IPR010870">
    <property type="entry name" value="Porin_O/P"/>
</dbReference>
<dbReference type="Gene3D" id="2.40.160.10">
    <property type="entry name" value="Porin"/>
    <property type="match status" value="1"/>
</dbReference>
<name>A0ABT4A3J9_9BACT</name>
<proteinExistence type="predicted"/>
<organism evidence="3 4">
    <name type="scientific">Archangium lansingense</name>
    <dbReference type="NCBI Taxonomy" id="2995310"/>
    <lineage>
        <taxon>Bacteria</taxon>
        <taxon>Pseudomonadati</taxon>
        <taxon>Myxococcota</taxon>
        <taxon>Myxococcia</taxon>
        <taxon>Myxococcales</taxon>
        <taxon>Cystobacterineae</taxon>
        <taxon>Archangiaceae</taxon>
        <taxon>Archangium</taxon>
    </lineage>
</organism>
<feature type="signal peptide" evidence="2">
    <location>
        <begin position="1"/>
        <end position="38"/>
    </location>
</feature>
<evidence type="ECO:0000313" key="4">
    <source>
        <dbReference type="Proteomes" id="UP001207654"/>
    </source>
</evidence>
<protein>
    <submittedName>
        <fullName evidence="3">Porin</fullName>
    </submittedName>
</protein>
<feature type="compositionally biased region" description="Basic and acidic residues" evidence="1">
    <location>
        <begin position="77"/>
        <end position="90"/>
    </location>
</feature>
<dbReference type="Proteomes" id="UP001207654">
    <property type="component" value="Unassembled WGS sequence"/>
</dbReference>
<sequence>MRAATIQRDTSGNRKSVHAHAALVLAITAVLVHGPAAAQEPEAAQPSEKPGDTTPTVSSEERLAQVEQQLRQLQSQREAEQKQAAEEKKKGVSVSASPGKGLTVTTDDGRFGMTIRARAQLRETLAREDKTTNEINVKTLRLITQGHVLNPDLKYNIQLAFGTNDFETGNPSPIFDAFVEYTRVRDLNVRAGQYFVPFDRARTIREFALQLVDRQQVVQELTLDRDVGLMLYSNDLGGLNGILGYHLFIGGGEGRNRFGGQATGGIYVARLVLRPWGPFDDDQEGDLQRLPKPRLAIGLAGAYNQNTNRQRSTTGNTLTLGTVDYRHAAADVVFKYSGFSFLGEAVLRKAGSDILEGTNASGATIREYTRSGWGYFLQAGYLVHPLVEVAARWDQLFAFDGTDPALIKQVDTQGKQVGGGVNVYLNGHAFKLQTDYFYIFGNDPSVHRHVVRLQLDASF</sequence>
<comment type="caution">
    <text evidence="3">The sequence shown here is derived from an EMBL/GenBank/DDBJ whole genome shotgun (WGS) entry which is preliminary data.</text>
</comment>
<feature type="chain" id="PRO_5046468419" evidence="2">
    <location>
        <begin position="39"/>
        <end position="459"/>
    </location>
</feature>
<dbReference type="SUPFAM" id="SSF56935">
    <property type="entry name" value="Porins"/>
    <property type="match status" value="1"/>
</dbReference>
<feature type="region of interest" description="Disordered" evidence="1">
    <location>
        <begin position="37"/>
        <end position="107"/>
    </location>
</feature>
<dbReference type="EMBL" id="JAPNKA010000001">
    <property type="protein sequence ID" value="MCY1076196.1"/>
    <property type="molecule type" value="Genomic_DNA"/>
</dbReference>
<dbReference type="InterPro" id="IPR023614">
    <property type="entry name" value="Porin_dom_sf"/>
</dbReference>
<evidence type="ECO:0000256" key="1">
    <source>
        <dbReference type="SAM" id="MobiDB-lite"/>
    </source>
</evidence>
<gene>
    <name evidence="3" type="ORF">OV287_17100</name>
</gene>
<keyword evidence="2" id="KW-0732">Signal</keyword>
<dbReference type="RefSeq" id="WP_267535101.1">
    <property type="nucleotide sequence ID" value="NZ_JAPNKA010000001.1"/>
</dbReference>
<feature type="compositionally biased region" description="Low complexity" evidence="1">
    <location>
        <begin position="65"/>
        <end position="76"/>
    </location>
</feature>
<keyword evidence="4" id="KW-1185">Reference proteome</keyword>
<accession>A0ABT4A3J9</accession>
<evidence type="ECO:0000313" key="3">
    <source>
        <dbReference type="EMBL" id="MCY1076196.1"/>
    </source>
</evidence>
<reference evidence="3 4" key="1">
    <citation type="submission" date="2022-11" db="EMBL/GenBank/DDBJ databases">
        <title>Minimal conservation of predation-associated metabolite biosynthetic gene clusters underscores biosynthetic potential of Myxococcota including descriptions for ten novel species: Archangium lansinium sp. nov., Myxococcus landrumus sp. nov., Nannocystis bai.</title>
        <authorList>
            <person name="Ahearne A."/>
            <person name="Stevens C."/>
            <person name="Phillips K."/>
        </authorList>
    </citation>
    <scope>NUCLEOTIDE SEQUENCE [LARGE SCALE GENOMIC DNA]</scope>
    <source>
        <strain evidence="3 4">MIWBW</strain>
    </source>
</reference>